<feature type="compositionally biased region" description="Polar residues" evidence="1">
    <location>
        <begin position="79"/>
        <end position="97"/>
    </location>
</feature>
<comment type="caution">
    <text evidence="2">The sequence shown here is derived from an EMBL/GenBank/DDBJ whole genome shotgun (WGS) entry which is preliminary data.</text>
</comment>
<evidence type="ECO:0000313" key="2">
    <source>
        <dbReference type="EMBL" id="PUU79278.1"/>
    </source>
</evidence>
<name>A0A2T6ZUU9_TUBBO</name>
<keyword evidence="3" id="KW-1185">Reference proteome</keyword>
<proteinExistence type="predicted"/>
<reference evidence="2 3" key="1">
    <citation type="submission" date="2017-04" db="EMBL/GenBank/DDBJ databases">
        <title>Draft genome sequence of Tuber borchii Vittad., a whitish edible truffle.</title>
        <authorList>
            <consortium name="DOE Joint Genome Institute"/>
            <person name="Murat C."/>
            <person name="Kuo A."/>
            <person name="Barry K.W."/>
            <person name="Clum A."/>
            <person name="Dockter R.B."/>
            <person name="Fauchery L."/>
            <person name="Iotti M."/>
            <person name="Kohler A."/>
            <person name="Labutti K."/>
            <person name="Lindquist E.A."/>
            <person name="Lipzen A."/>
            <person name="Ohm R.A."/>
            <person name="Wang M."/>
            <person name="Grigoriev I.V."/>
            <person name="Zambonelli A."/>
            <person name="Martin F.M."/>
        </authorList>
    </citation>
    <scope>NUCLEOTIDE SEQUENCE [LARGE SCALE GENOMIC DNA]</scope>
    <source>
        <strain evidence="2 3">Tbo3840</strain>
    </source>
</reference>
<dbReference type="EMBL" id="NESQ01000095">
    <property type="protein sequence ID" value="PUU79278.1"/>
    <property type="molecule type" value="Genomic_DNA"/>
</dbReference>
<evidence type="ECO:0000313" key="3">
    <source>
        <dbReference type="Proteomes" id="UP000244722"/>
    </source>
</evidence>
<accession>A0A2T6ZUU9</accession>
<feature type="compositionally biased region" description="Basic and acidic residues" evidence="1">
    <location>
        <begin position="1"/>
        <end position="11"/>
    </location>
</feature>
<dbReference type="OrthoDB" id="5423638at2759"/>
<protein>
    <submittedName>
        <fullName evidence="2">Uncharacterized protein</fullName>
    </submittedName>
</protein>
<dbReference type="Proteomes" id="UP000244722">
    <property type="component" value="Unassembled WGS sequence"/>
</dbReference>
<gene>
    <name evidence="2" type="ORF">B9Z19DRAFT_1125378</name>
</gene>
<feature type="region of interest" description="Disordered" evidence="1">
    <location>
        <begin position="1"/>
        <end position="129"/>
    </location>
</feature>
<organism evidence="2 3">
    <name type="scientific">Tuber borchii</name>
    <name type="common">White truffle</name>
    <dbReference type="NCBI Taxonomy" id="42251"/>
    <lineage>
        <taxon>Eukaryota</taxon>
        <taxon>Fungi</taxon>
        <taxon>Dikarya</taxon>
        <taxon>Ascomycota</taxon>
        <taxon>Pezizomycotina</taxon>
        <taxon>Pezizomycetes</taxon>
        <taxon>Pezizales</taxon>
        <taxon>Tuberaceae</taxon>
        <taxon>Tuber</taxon>
    </lineage>
</organism>
<sequence length="141" mass="15515">MDVVRERERRHGPVYALQKPLPPNPPMEAEDEEEEDEQGRMAEHWQQGPTAVPPVVNKSLRIPQNPSTRPGPAVYPGYSTDTSQILPFDQGNASSENRPPGARVSVQGRVADGSDGKDNESPSSQPLYANSELREVIGLYL</sequence>
<feature type="compositionally biased region" description="Acidic residues" evidence="1">
    <location>
        <begin position="28"/>
        <end position="37"/>
    </location>
</feature>
<dbReference type="AlphaFoldDB" id="A0A2T6ZUU9"/>
<evidence type="ECO:0000256" key="1">
    <source>
        <dbReference type="SAM" id="MobiDB-lite"/>
    </source>
</evidence>